<dbReference type="OrthoDB" id="9447832at2759"/>
<proteinExistence type="inferred from homology"/>
<keyword evidence="3 6" id="KW-0202">Cytokine</keyword>
<comment type="similarity">
    <text evidence="1 6">Belongs to the intercrine beta (chemokine CC) family.</text>
</comment>
<dbReference type="Gene3D" id="2.40.50.40">
    <property type="match status" value="1"/>
</dbReference>
<protein>
    <recommendedName>
        <fullName evidence="6">C-C motif chemokine</fullName>
    </recommendedName>
</protein>
<dbReference type="InterPro" id="IPR000827">
    <property type="entry name" value="Chemokine_CC_CS"/>
</dbReference>
<dbReference type="PANTHER" id="PTHR12015">
    <property type="entry name" value="SMALL INDUCIBLE CYTOKINE A"/>
    <property type="match status" value="1"/>
</dbReference>
<dbReference type="PANTHER" id="PTHR12015:SF103">
    <property type="entry name" value="C-C MOTIF CHEMOKINE 4-RELATED"/>
    <property type="match status" value="1"/>
</dbReference>
<keyword evidence="5" id="KW-1015">Disulfide bond</keyword>
<dbReference type="GO" id="GO:0048245">
    <property type="term" value="P:eosinophil chemotaxis"/>
    <property type="evidence" value="ECO:0000318"/>
    <property type="project" value="GO_Central"/>
</dbReference>
<dbReference type="GeneID" id="100020842"/>
<evidence type="ECO:0000256" key="6">
    <source>
        <dbReference type="RuleBase" id="RU361150"/>
    </source>
</evidence>
<dbReference type="InterPro" id="IPR001811">
    <property type="entry name" value="Chemokine_IL8-like_dom"/>
</dbReference>
<keyword evidence="10" id="KW-1185">Reference proteome</keyword>
<accession>F7EV69</accession>
<feature type="region of interest" description="Disordered" evidence="7">
    <location>
        <begin position="134"/>
        <end position="156"/>
    </location>
</feature>
<sequence>MKLGTGQGTEGARELRTHKTEGFSSCLKLLPSTNIMTSSVVVLSVLVMAIAFCSQVSSLSVGGDIPTACCFSYTSWKIPQTRVVDYYETSSKCSKPAIIFITKKGLQACANPRDPWVQELIKSVETRKKKVKFVPSETPRNQGQESVSTMKMATSE</sequence>
<dbReference type="GO" id="GO:0006954">
    <property type="term" value="P:inflammatory response"/>
    <property type="evidence" value="ECO:0000318"/>
    <property type="project" value="GO_Central"/>
</dbReference>
<dbReference type="PROSITE" id="PS00472">
    <property type="entry name" value="SMALL_CYTOKINES_CC"/>
    <property type="match status" value="1"/>
</dbReference>
<gene>
    <name evidence="9" type="primary">LOC100020842</name>
</gene>
<evidence type="ECO:0000313" key="9">
    <source>
        <dbReference type="Ensembl" id="ENSMODP00000023863.3"/>
    </source>
</evidence>
<evidence type="ECO:0000256" key="3">
    <source>
        <dbReference type="ARBA" id="ARBA00022514"/>
    </source>
</evidence>
<dbReference type="KEGG" id="mdo:100020842"/>
<evidence type="ECO:0000256" key="1">
    <source>
        <dbReference type="ARBA" id="ARBA00010868"/>
    </source>
</evidence>
<evidence type="ECO:0000256" key="2">
    <source>
        <dbReference type="ARBA" id="ARBA00022500"/>
    </source>
</evidence>
<evidence type="ECO:0000256" key="4">
    <source>
        <dbReference type="ARBA" id="ARBA00022729"/>
    </source>
</evidence>
<dbReference type="HOGENOM" id="CLU_1874737_0_0_1"/>
<keyword evidence="6" id="KW-0964">Secreted</keyword>
<reference evidence="9" key="2">
    <citation type="submission" date="2025-08" db="UniProtKB">
        <authorList>
            <consortium name="Ensembl"/>
        </authorList>
    </citation>
    <scope>IDENTIFICATION</scope>
</reference>
<dbReference type="GO" id="GO:0008009">
    <property type="term" value="F:chemokine activity"/>
    <property type="evidence" value="ECO:0000318"/>
    <property type="project" value="GO_Central"/>
</dbReference>
<dbReference type="OMA" id="XNSAILL"/>
<reference evidence="9 10" key="1">
    <citation type="journal article" date="2007" name="Nature">
        <title>Genome of the marsupial Monodelphis domestica reveals innovation in non-coding sequences.</title>
        <authorList>
            <person name="Mikkelsen T.S."/>
            <person name="Wakefield M.J."/>
            <person name="Aken B."/>
            <person name="Amemiya C.T."/>
            <person name="Chang J.L."/>
            <person name="Duke S."/>
            <person name="Garber M."/>
            <person name="Gentles A.J."/>
            <person name="Goodstadt L."/>
            <person name="Heger A."/>
            <person name="Jurka J."/>
            <person name="Kamal M."/>
            <person name="Mauceli E."/>
            <person name="Searle S.M."/>
            <person name="Sharpe T."/>
            <person name="Baker M.L."/>
            <person name="Batzer M.A."/>
            <person name="Benos P.V."/>
            <person name="Belov K."/>
            <person name="Clamp M."/>
            <person name="Cook A."/>
            <person name="Cuff J."/>
            <person name="Das R."/>
            <person name="Davidow L."/>
            <person name="Deakin J.E."/>
            <person name="Fazzari M.J."/>
            <person name="Glass J.L."/>
            <person name="Grabherr M."/>
            <person name="Greally J.M."/>
            <person name="Gu W."/>
            <person name="Hore T.A."/>
            <person name="Huttley G.A."/>
            <person name="Kleber M."/>
            <person name="Jirtle R.L."/>
            <person name="Koina E."/>
            <person name="Lee J.T."/>
            <person name="Mahony S."/>
            <person name="Marra M.A."/>
            <person name="Miller R.D."/>
            <person name="Nicholls R.D."/>
            <person name="Oda M."/>
            <person name="Papenfuss A.T."/>
            <person name="Parra Z.E."/>
            <person name="Pollock D.D."/>
            <person name="Ray D.A."/>
            <person name="Schein J.E."/>
            <person name="Speed T.P."/>
            <person name="Thompson K."/>
            <person name="VandeBerg J.L."/>
            <person name="Wade C.M."/>
            <person name="Walker J.A."/>
            <person name="Waters P.D."/>
            <person name="Webber C."/>
            <person name="Weidman J.R."/>
            <person name="Xie X."/>
            <person name="Zody M.C."/>
            <person name="Baldwin J."/>
            <person name="Abdouelleil A."/>
            <person name="Abdulkadir J."/>
            <person name="Abebe A."/>
            <person name="Abera B."/>
            <person name="Abreu J."/>
            <person name="Acer S.C."/>
            <person name="Aftuck L."/>
            <person name="Alexander A."/>
            <person name="An P."/>
            <person name="Anderson E."/>
            <person name="Anderson S."/>
            <person name="Arachi H."/>
            <person name="Azer M."/>
            <person name="Bachantsang P."/>
            <person name="Barry A."/>
            <person name="Bayul T."/>
            <person name="Berlin A."/>
            <person name="Bessette D."/>
            <person name="Bloom T."/>
            <person name="Bloom T."/>
            <person name="Boguslavskiy L."/>
            <person name="Bonnet C."/>
            <person name="Boukhgalter B."/>
            <person name="Bourzgui I."/>
            <person name="Brown A."/>
            <person name="Cahill P."/>
            <person name="Channer S."/>
            <person name="Cheshatsang Y."/>
            <person name="Chuda L."/>
            <person name="Citroen M."/>
            <person name="Collymore A."/>
            <person name="Cooke P."/>
            <person name="Costello M."/>
            <person name="D'Aco K."/>
            <person name="Daza R."/>
            <person name="De Haan G."/>
            <person name="DeGray S."/>
            <person name="DeMaso C."/>
            <person name="Dhargay N."/>
            <person name="Dooley K."/>
            <person name="Dooley E."/>
            <person name="Doricent M."/>
            <person name="Dorje P."/>
            <person name="Dorjee K."/>
            <person name="Dupes A."/>
            <person name="Elong R."/>
            <person name="Falk J."/>
            <person name="Farina A."/>
            <person name="Faro S."/>
            <person name="Ferguson D."/>
            <person name="Fisher S."/>
            <person name="Foley C.D."/>
            <person name="Franke A."/>
            <person name="Friedrich D."/>
            <person name="Gadbois L."/>
            <person name="Gearin G."/>
            <person name="Gearin C.R."/>
            <person name="Giannoukos G."/>
            <person name="Goode T."/>
            <person name="Graham J."/>
            <person name="Grandbois E."/>
            <person name="Grewal S."/>
            <person name="Gyaltsen K."/>
            <person name="Hafez N."/>
            <person name="Hagos B."/>
            <person name="Hall J."/>
            <person name="Henson C."/>
            <person name="Hollinger A."/>
            <person name="Honan T."/>
            <person name="Huard M.D."/>
            <person name="Hughes L."/>
            <person name="Hurhula B."/>
            <person name="Husby M.E."/>
            <person name="Kamat A."/>
            <person name="Kanga B."/>
            <person name="Kashin S."/>
            <person name="Khazanovich D."/>
            <person name="Kisner P."/>
            <person name="Lance K."/>
            <person name="Lara M."/>
            <person name="Lee W."/>
            <person name="Lennon N."/>
            <person name="Letendre F."/>
            <person name="LeVine R."/>
            <person name="Lipovsky A."/>
            <person name="Liu X."/>
            <person name="Liu J."/>
            <person name="Liu S."/>
            <person name="Lokyitsang T."/>
            <person name="Lokyitsang Y."/>
            <person name="Lubonja R."/>
            <person name="Lui A."/>
            <person name="MacDonald P."/>
            <person name="Magnisalis V."/>
            <person name="Maru K."/>
            <person name="Matthews C."/>
            <person name="McCusker W."/>
            <person name="McDonough S."/>
            <person name="Mehta T."/>
            <person name="Meldrim J."/>
            <person name="Meneus L."/>
            <person name="Mihai O."/>
            <person name="Mihalev A."/>
            <person name="Mihova T."/>
            <person name="Mittelman R."/>
            <person name="Mlenga V."/>
            <person name="Montmayeur A."/>
            <person name="Mulrain L."/>
            <person name="Navidi A."/>
            <person name="Naylor J."/>
            <person name="Negash T."/>
            <person name="Nguyen T."/>
            <person name="Nguyen N."/>
            <person name="Nicol R."/>
            <person name="Norbu C."/>
            <person name="Norbu N."/>
            <person name="Novod N."/>
            <person name="O'Neill B."/>
            <person name="Osman S."/>
            <person name="Markiewicz E."/>
            <person name="Oyono O.L."/>
            <person name="Patti C."/>
            <person name="Phunkhang P."/>
            <person name="Pierre F."/>
            <person name="Priest M."/>
            <person name="Raghuraman S."/>
            <person name="Rege F."/>
            <person name="Reyes R."/>
            <person name="Rise C."/>
            <person name="Rogov P."/>
            <person name="Ross K."/>
            <person name="Ryan E."/>
            <person name="Settipalli S."/>
            <person name="Shea T."/>
            <person name="Sherpa N."/>
            <person name="Shi L."/>
            <person name="Shih D."/>
            <person name="Sparrow T."/>
            <person name="Spaulding J."/>
            <person name="Stalker J."/>
            <person name="Stange-Thomann N."/>
            <person name="Stavropoulos S."/>
            <person name="Stone C."/>
            <person name="Strader C."/>
            <person name="Tesfaye S."/>
            <person name="Thomson T."/>
            <person name="Thoulutsang Y."/>
            <person name="Thoulutsang D."/>
            <person name="Topham K."/>
            <person name="Topping I."/>
            <person name="Tsamla T."/>
            <person name="Vassiliev H."/>
            <person name="Vo A."/>
            <person name="Wangchuk T."/>
            <person name="Wangdi T."/>
            <person name="Weiand M."/>
            <person name="Wilkinson J."/>
            <person name="Wilson A."/>
            <person name="Yadav S."/>
            <person name="Young G."/>
            <person name="Yu Q."/>
            <person name="Zembek L."/>
            <person name="Zhong D."/>
            <person name="Zimmer A."/>
            <person name="Zwirko Z."/>
            <person name="Jaffe D.B."/>
            <person name="Alvarez P."/>
            <person name="Brockman W."/>
            <person name="Butler J."/>
            <person name="Chin C."/>
            <person name="Gnerre S."/>
            <person name="MacCallum I."/>
            <person name="Graves J.A."/>
            <person name="Ponting C.P."/>
            <person name="Breen M."/>
            <person name="Samollow P.B."/>
            <person name="Lander E.S."/>
            <person name="Lindblad-Toh K."/>
        </authorList>
    </citation>
    <scope>NUCLEOTIDE SEQUENCE [LARGE SCALE GENOMIC DNA]</scope>
</reference>
<dbReference type="STRING" id="13616.ENSMODP00000023863"/>
<dbReference type="Pfam" id="PF00048">
    <property type="entry name" value="IL8"/>
    <property type="match status" value="1"/>
</dbReference>
<dbReference type="Bgee" id="ENSMODG00000019120">
    <property type="expression patterns" value="Expressed in spermatid and 13 other cell types or tissues"/>
</dbReference>
<dbReference type="Proteomes" id="UP000002280">
    <property type="component" value="Chromosome 2"/>
</dbReference>
<dbReference type="InterPro" id="IPR036048">
    <property type="entry name" value="Interleukin_8-like_sf"/>
</dbReference>
<dbReference type="GO" id="GO:0070098">
    <property type="term" value="P:chemokine-mediated signaling pathway"/>
    <property type="evidence" value="ECO:0000318"/>
    <property type="project" value="GO_Central"/>
</dbReference>
<dbReference type="GO" id="GO:0030335">
    <property type="term" value="P:positive regulation of cell migration"/>
    <property type="evidence" value="ECO:0000318"/>
    <property type="project" value="GO_Central"/>
</dbReference>
<dbReference type="eggNOG" id="ENOG502S8M4">
    <property type="taxonomic scope" value="Eukaryota"/>
</dbReference>
<name>F7EV69_MONDO</name>
<dbReference type="CDD" id="cd00272">
    <property type="entry name" value="Chemokine_CC"/>
    <property type="match status" value="1"/>
</dbReference>
<evidence type="ECO:0000256" key="7">
    <source>
        <dbReference type="SAM" id="MobiDB-lite"/>
    </source>
</evidence>
<comment type="subcellular location">
    <subcellularLocation>
        <location evidence="6">Secreted</location>
    </subcellularLocation>
</comment>
<evidence type="ECO:0000313" key="10">
    <source>
        <dbReference type="Proteomes" id="UP000002280"/>
    </source>
</evidence>
<keyword evidence="2 6" id="KW-0145">Chemotaxis</keyword>
<evidence type="ECO:0000256" key="5">
    <source>
        <dbReference type="ARBA" id="ARBA00023157"/>
    </source>
</evidence>
<reference evidence="9" key="3">
    <citation type="submission" date="2025-09" db="UniProtKB">
        <authorList>
            <consortium name="Ensembl"/>
        </authorList>
    </citation>
    <scope>IDENTIFICATION</scope>
</reference>
<dbReference type="FunFam" id="2.40.50.40:FF:000002">
    <property type="entry name" value="C-C motif chemokine"/>
    <property type="match status" value="1"/>
</dbReference>
<dbReference type="AlphaFoldDB" id="F7EV69"/>
<dbReference type="GO" id="GO:0005615">
    <property type="term" value="C:extracellular space"/>
    <property type="evidence" value="ECO:0000318"/>
    <property type="project" value="GO_Central"/>
</dbReference>
<feature type="compositionally biased region" description="Polar residues" evidence="7">
    <location>
        <begin position="138"/>
        <end position="156"/>
    </location>
</feature>
<dbReference type="GO" id="GO:0048020">
    <property type="term" value="F:CCR chemokine receptor binding"/>
    <property type="evidence" value="ECO:0000318"/>
    <property type="project" value="GO_Central"/>
</dbReference>
<evidence type="ECO:0000259" key="8">
    <source>
        <dbReference type="SMART" id="SM00199"/>
    </source>
</evidence>
<dbReference type="Ensembl" id="ENSMODT00000024287.4">
    <property type="protein sequence ID" value="ENSMODP00000023863.3"/>
    <property type="gene ID" value="ENSMODG00000019120.4"/>
</dbReference>
<dbReference type="SUPFAM" id="SSF54117">
    <property type="entry name" value="Interleukin 8-like chemokines"/>
    <property type="match status" value="1"/>
</dbReference>
<keyword evidence="4" id="KW-0732">Signal</keyword>
<organism evidence="9 10">
    <name type="scientific">Monodelphis domestica</name>
    <name type="common">Gray short-tailed opossum</name>
    <dbReference type="NCBI Taxonomy" id="13616"/>
    <lineage>
        <taxon>Eukaryota</taxon>
        <taxon>Metazoa</taxon>
        <taxon>Chordata</taxon>
        <taxon>Craniata</taxon>
        <taxon>Vertebrata</taxon>
        <taxon>Euteleostomi</taxon>
        <taxon>Mammalia</taxon>
        <taxon>Metatheria</taxon>
        <taxon>Didelphimorphia</taxon>
        <taxon>Didelphidae</taxon>
        <taxon>Monodelphis</taxon>
    </lineage>
</organism>
<dbReference type="SMART" id="SM00199">
    <property type="entry name" value="SCY"/>
    <property type="match status" value="1"/>
</dbReference>
<dbReference type="RefSeq" id="XP_001373192.2">
    <property type="nucleotide sequence ID" value="XM_001373155.3"/>
</dbReference>
<feature type="domain" description="Chemokine interleukin-8-like" evidence="8">
    <location>
        <begin position="66"/>
        <end position="124"/>
    </location>
</feature>
<dbReference type="GeneTree" id="ENSGT01100000263482"/>
<dbReference type="InParanoid" id="F7EV69"/>
<dbReference type="InterPro" id="IPR039809">
    <property type="entry name" value="Chemokine_b/g/d"/>
</dbReference>
<dbReference type="GO" id="GO:0061844">
    <property type="term" value="P:antimicrobial humoral immune response mediated by antimicrobial peptide"/>
    <property type="evidence" value="ECO:0000318"/>
    <property type="project" value="GO_Central"/>
</dbReference>